<evidence type="ECO:0000259" key="3">
    <source>
        <dbReference type="Pfam" id="PF22622"/>
    </source>
</evidence>
<feature type="domain" description="Peroxisomal multifunctional enzyme type 2-like N-terminal" evidence="3">
    <location>
        <begin position="17"/>
        <end position="141"/>
    </location>
</feature>
<gene>
    <name evidence="4" type="ORF">A2Y75_10355</name>
</gene>
<dbReference type="InterPro" id="IPR029069">
    <property type="entry name" value="HotDog_dom_sf"/>
</dbReference>
<dbReference type="GO" id="GO:0006635">
    <property type="term" value="P:fatty acid beta-oxidation"/>
    <property type="evidence" value="ECO:0007669"/>
    <property type="project" value="TreeGrafter"/>
</dbReference>
<dbReference type="Gene3D" id="3.10.129.10">
    <property type="entry name" value="Hotdog Thioesterase"/>
    <property type="match status" value="2"/>
</dbReference>
<accession>A0A1F2WSK4</accession>
<dbReference type="AlphaFoldDB" id="A0A1F2WSK4"/>
<organism evidence="4 5">
    <name type="scientific">Candidatus Solincola sediminis</name>
    <dbReference type="NCBI Taxonomy" id="1797199"/>
    <lineage>
        <taxon>Bacteria</taxon>
        <taxon>Bacillati</taxon>
        <taxon>Actinomycetota</taxon>
        <taxon>Candidatus Geothermincolia</taxon>
        <taxon>Candidatus Geothermincolales</taxon>
        <taxon>Candidatus Geothermincolaceae</taxon>
        <taxon>Candidatus Solincola</taxon>
    </lineage>
</organism>
<comment type="similarity">
    <text evidence="1">Belongs to the enoyl-CoA hydratase/isomerase family.</text>
</comment>
<dbReference type="Pfam" id="PF01575">
    <property type="entry name" value="MaoC_dehydratas"/>
    <property type="match status" value="1"/>
</dbReference>
<evidence type="ECO:0000313" key="4">
    <source>
        <dbReference type="EMBL" id="OFW59868.1"/>
    </source>
</evidence>
<reference evidence="4 5" key="1">
    <citation type="journal article" date="2016" name="Nat. Commun.">
        <title>Thousands of microbial genomes shed light on interconnected biogeochemical processes in an aquifer system.</title>
        <authorList>
            <person name="Anantharaman K."/>
            <person name="Brown C.T."/>
            <person name="Hug L.A."/>
            <person name="Sharon I."/>
            <person name="Castelle C.J."/>
            <person name="Probst A.J."/>
            <person name="Thomas B.C."/>
            <person name="Singh A."/>
            <person name="Wilkins M.J."/>
            <person name="Karaoz U."/>
            <person name="Brodie E.L."/>
            <person name="Williams K.H."/>
            <person name="Hubbard S.S."/>
            <person name="Banfield J.F."/>
        </authorList>
    </citation>
    <scope>NUCLEOTIDE SEQUENCE [LARGE SCALE GENOMIC DNA]</scope>
</reference>
<evidence type="ECO:0000256" key="1">
    <source>
        <dbReference type="ARBA" id="ARBA00005254"/>
    </source>
</evidence>
<evidence type="ECO:0000313" key="5">
    <source>
        <dbReference type="Proteomes" id="UP000177876"/>
    </source>
</evidence>
<dbReference type="SUPFAM" id="SSF54637">
    <property type="entry name" value="Thioesterase/thiol ester dehydrase-isomerase"/>
    <property type="match status" value="2"/>
</dbReference>
<proteinExistence type="inferred from homology"/>
<dbReference type="PANTHER" id="PTHR13078">
    <property type="entry name" value="PEROXISOMAL MULTIFUNCTIONAL ENZYME TYPE 2-RELATED"/>
    <property type="match status" value="1"/>
</dbReference>
<dbReference type="InterPro" id="IPR054357">
    <property type="entry name" value="MFE-2_N"/>
</dbReference>
<evidence type="ECO:0000259" key="2">
    <source>
        <dbReference type="Pfam" id="PF01575"/>
    </source>
</evidence>
<protein>
    <submittedName>
        <fullName evidence="4">Uncharacterized protein</fullName>
    </submittedName>
</protein>
<dbReference type="Proteomes" id="UP000177876">
    <property type="component" value="Unassembled WGS sequence"/>
</dbReference>
<sequence>MSIDLSVVGKEMAPLEYVYQPRDVMLYALGIGAGWQPEELKFVYENGLQVLPMFGVIPPFPALIGLVGVEGVDINLVMLVHGEQYLEVRKPIPTQGKLVSKPKISHVYDKTKGAIIEIDVDTVDESGELVFFNCFSSFIRGEGGFGGERGPEPGNEPPDREPDKVVEQATLPIQAMIYRLSGDYNPLHVDPAIANMAGFDRPILHGLCTFGFAGRAVLGAFCDNDPGKFKAIKVRFSRPVFPGDTIVTEMWKVADDQVIVRAFTKERPDQYCLTNSAVWLNV</sequence>
<feature type="domain" description="MaoC-like" evidence="2">
    <location>
        <begin position="157"/>
        <end position="258"/>
    </location>
</feature>
<dbReference type="CDD" id="cd03448">
    <property type="entry name" value="HDE_HSD"/>
    <property type="match status" value="1"/>
</dbReference>
<dbReference type="EMBL" id="MELK01000009">
    <property type="protein sequence ID" value="OFW59868.1"/>
    <property type="molecule type" value="Genomic_DNA"/>
</dbReference>
<dbReference type="GO" id="GO:0004300">
    <property type="term" value="F:enoyl-CoA hydratase activity"/>
    <property type="evidence" value="ECO:0007669"/>
    <property type="project" value="TreeGrafter"/>
</dbReference>
<dbReference type="STRING" id="1797197.A2Y75_10355"/>
<dbReference type="GO" id="GO:0003857">
    <property type="term" value="F:(3S)-3-hydroxyacyl-CoA dehydrogenase (NAD+) activity"/>
    <property type="evidence" value="ECO:0007669"/>
    <property type="project" value="TreeGrafter"/>
</dbReference>
<dbReference type="PANTHER" id="PTHR13078:SF56">
    <property type="entry name" value="PEROXISOMAL MULTIFUNCTIONAL ENZYME TYPE 2"/>
    <property type="match status" value="1"/>
</dbReference>
<comment type="caution">
    <text evidence="4">The sequence shown here is derived from an EMBL/GenBank/DDBJ whole genome shotgun (WGS) entry which is preliminary data.</text>
</comment>
<dbReference type="InterPro" id="IPR002539">
    <property type="entry name" value="MaoC-like_dom"/>
</dbReference>
<dbReference type="GO" id="GO:0044594">
    <property type="term" value="F:17-beta-hydroxysteroid dehydrogenase (NAD+) activity"/>
    <property type="evidence" value="ECO:0007669"/>
    <property type="project" value="TreeGrafter"/>
</dbReference>
<dbReference type="Pfam" id="PF22622">
    <property type="entry name" value="MFE-2_hydrat-2_N"/>
    <property type="match status" value="1"/>
</dbReference>
<name>A0A1F2WSK4_9ACTN</name>